<evidence type="ECO:0000259" key="4">
    <source>
        <dbReference type="SMART" id="SM00062"/>
    </source>
</evidence>
<dbReference type="InterPro" id="IPR051455">
    <property type="entry name" value="Bact_solute-bind_prot3"/>
</dbReference>
<evidence type="ECO:0000256" key="2">
    <source>
        <dbReference type="ARBA" id="ARBA00022448"/>
    </source>
</evidence>
<organism evidence="5">
    <name type="scientific">freshwater sediment metagenome</name>
    <dbReference type="NCBI Taxonomy" id="556182"/>
    <lineage>
        <taxon>unclassified sequences</taxon>
        <taxon>metagenomes</taxon>
        <taxon>ecological metagenomes</taxon>
    </lineage>
</organism>
<feature type="domain" description="Solute-binding protein family 3/N-terminal" evidence="4">
    <location>
        <begin position="41"/>
        <end position="270"/>
    </location>
</feature>
<comment type="similarity">
    <text evidence="1">Belongs to the bacterial solute-binding protein 3 family.</text>
</comment>
<dbReference type="SUPFAM" id="SSF53850">
    <property type="entry name" value="Periplasmic binding protein-like II"/>
    <property type="match status" value="1"/>
</dbReference>
<dbReference type="EMBL" id="OY288114">
    <property type="protein sequence ID" value="CAJ0883644.1"/>
    <property type="molecule type" value="Genomic_DNA"/>
</dbReference>
<evidence type="ECO:0000256" key="3">
    <source>
        <dbReference type="ARBA" id="ARBA00022729"/>
    </source>
</evidence>
<proteinExistence type="inferred from homology"/>
<dbReference type="Pfam" id="PF00497">
    <property type="entry name" value="SBP_bac_3"/>
    <property type="match status" value="1"/>
</dbReference>
<accession>A0AA48M334</accession>
<dbReference type="SMART" id="SM00062">
    <property type="entry name" value="PBPb"/>
    <property type="match status" value="1"/>
</dbReference>
<dbReference type="InterPro" id="IPR018313">
    <property type="entry name" value="SBP_3_CS"/>
</dbReference>
<reference evidence="5" key="1">
    <citation type="submission" date="2023-07" db="EMBL/GenBank/DDBJ databases">
        <authorList>
            <person name="Pelsma A.J. K."/>
        </authorList>
    </citation>
    <scope>NUCLEOTIDE SEQUENCE</scope>
</reference>
<dbReference type="PROSITE" id="PS01039">
    <property type="entry name" value="SBP_BACTERIAL_3"/>
    <property type="match status" value="1"/>
</dbReference>
<name>A0AA48M334_9ZZZZ</name>
<dbReference type="GO" id="GO:0006865">
    <property type="term" value="P:amino acid transport"/>
    <property type="evidence" value="ECO:0007669"/>
    <property type="project" value="TreeGrafter"/>
</dbReference>
<dbReference type="CDD" id="cd13692">
    <property type="entry name" value="PBP2_BztA"/>
    <property type="match status" value="1"/>
</dbReference>
<dbReference type="PANTHER" id="PTHR30085">
    <property type="entry name" value="AMINO ACID ABC TRANSPORTER PERMEASE"/>
    <property type="match status" value="1"/>
</dbReference>
<dbReference type="InterPro" id="IPR001638">
    <property type="entry name" value="Solute-binding_3/MltF_N"/>
</dbReference>
<gene>
    <name evidence="5" type="primary">yhdW</name>
    <name evidence="5" type="ORF">AMST5_03451</name>
</gene>
<dbReference type="Gene3D" id="3.40.190.10">
    <property type="entry name" value="Periplasmic binding protein-like II"/>
    <property type="match status" value="2"/>
</dbReference>
<sequence length="345" mass="37814">MRLSHKRFRAMLSLLAASFCLFAAAASSQASTLDTVKQRGKLICGVSTGILGFSIADEKGKWSGFDVDFCRAVASAIFGDPEKVDYVPLAADQRFDALKSGKVDLLSRNSTWAFSNEVEQGLDFAGVTYYDGQGFLVPKSRKVSSALELDGSKVCVKAGTTTEANVTDYFKQNHMKFETVEFEQLPDILKAYESGQCNAISSDVSQLHSNRLELKKPAEHVILADVISKEPLGPVVRQGDDQWLNLVKWVNFAMLNAEELGITKNNVEEAKKSQKPAVRRFVGAEGDIGKHLGLSSDWAVNIVKNVGNYGESLERNVGKKSKLNIARGLNQLWTMGGIQYAPPLR</sequence>
<dbReference type="PANTHER" id="PTHR30085:SF7">
    <property type="entry name" value="AMINO-ACID ABC TRANSPORTER-BINDING PROTEIN YHDW-RELATED"/>
    <property type="match status" value="1"/>
</dbReference>
<evidence type="ECO:0000313" key="5">
    <source>
        <dbReference type="EMBL" id="CAJ0883644.1"/>
    </source>
</evidence>
<protein>
    <submittedName>
        <fullName evidence="5">Amino-acid ABC transporter-binding protein YhdW</fullName>
    </submittedName>
</protein>
<evidence type="ECO:0000256" key="1">
    <source>
        <dbReference type="ARBA" id="ARBA00010333"/>
    </source>
</evidence>
<keyword evidence="2" id="KW-0813">Transport</keyword>
<keyword evidence="3" id="KW-0732">Signal</keyword>
<dbReference type="AlphaFoldDB" id="A0AA48M334"/>